<evidence type="ECO:0000256" key="2">
    <source>
        <dbReference type="ARBA" id="ARBA00022801"/>
    </source>
</evidence>
<evidence type="ECO:0000256" key="1">
    <source>
        <dbReference type="ARBA" id="ARBA00022722"/>
    </source>
</evidence>
<evidence type="ECO:0000313" key="4">
    <source>
        <dbReference type="Proteomes" id="UP000053899"/>
    </source>
</evidence>
<dbReference type="OrthoDB" id="5326845at2"/>
<evidence type="ECO:0000313" key="3">
    <source>
        <dbReference type="EMBL" id="EIM31748.1"/>
    </source>
</evidence>
<dbReference type="GO" id="GO:0004521">
    <property type="term" value="F:RNA endonuclease activity"/>
    <property type="evidence" value="ECO:0007669"/>
    <property type="project" value="InterPro"/>
</dbReference>
<dbReference type="InterPro" id="IPR016191">
    <property type="entry name" value="Ribonuclease/ribotoxin"/>
</dbReference>
<organism evidence="3 4">
    <name type="scientific">Leptothrix ochracea L12</name>
    <dbReference type="NCBI Taxonomy" id="735332"/>
    <lineage>
        <taxon>Bacteria</taxon>
        <taxon>Pseudomonadati</taxon>
        <taxon>Pseudomonadota</taxon>
        <taxon>Betaproteobacteria</taxon>
        <taxon>Burkholderiales</taxon>
        <taxon>Sphaerotilaceae</taxon>
        <taxon>Leptothrix</taxon>
    </lineage>
</organism>
<gene>
    <name evidence="3" type="ORF">LepocDRAFT_00004890</name>
</gene>
<dbReference type="GO" id="GO:0016787">
    <property type="term" value="F:hydrolase activity"/>
    <property type="evidence" value="ECO:0007669"/>
    <property type="project" value="UniProtKB-KW"/>
</dbReference>
<dbReference type="RefSeq" id="WP_009453161.1">
    <property type="nucleotide sequence ID" value="NZ_JH660668.1"/>
</dbReference>
<keyword evidence="1" id="KW-0540">Nuclease</keyword>
<dbReference type="GO" id="GO:0003723">
    <property type="term" value="F:RNA binding"/>
    <property type="evidence" value="ECO:0007669"/>
    <property type="project" value="InterPro"/>
</dbReference>
<keyword evidence="4" id="KW-1185">Reference proteome</keyword>
<proteinExistence type="predicted"/>
<dbReference type="Proteomes" id="UP000053899">
    <property type="component" value="Unassembled WGS sequence"/>
</dbReference>
<dbReference type="Pfam" id="PF00545">
    <property type="entry name" value="Ribonuclease"/>
    <property type="match status" value="1"/>
</dbReference>
<accession>I4Z6A6</accession>
<dbReference type="GeneID" id="92352430"/>
<dbReference type="InterPro" id="IPR000026">
    <property type="entry name" value="N1-like"/>
</dbReference>
<dbReference type="Gene3D" id="3.10.450.30">
    <property type="entry name" value="Microbial ribonucleases"/>
    <property type="match status" value="1"/>
</dbReference>
<sequence>MSDSWIRINPCWWLWRARSFGFLSVLLRSVVSSRGGVSCAKAGASLASVALSSLPEYVQGTYRLILTGGPFPYEKDGIVFANRERILPRQARGYYREYTVPVSGVQGRGAQRIVCGGARPKTPEACYFTQDHYASFSRILP</sequence>
<dbReference type="HOGENOM" id="CLU_112496_2_0_4"/>
<keyword evidence="2" id="KW-0378">Hydrolase</keyword>
<reference evidence="3 4" key="1">
    <citation type="submission" date="2012-04" db="EMBL/GenBank/DDBJ databases">
        <title>Improved High-Quality Draft sequence of Leptothrix ochracea L12.</title>
        <authorList>
            <consortium name="US DOE Joint Genome Institute"/>
            <person name="Lucas S."/>
            <person name="Han J."/>
            <person name="Lapidus A."/>
            <person name="Cheng J.-F."/>
            <person name="Goodwin L."/>
            <person name="Pitluck S."/>
            <person name="Peters L."/>
            <person name="Zeytun A."/>
            <person name="Detter J.C."/>
            <person name="Han C."/>
            <person name="Tapia R."/>
            <person name="Land M."/>
            <person name="Hauser L."/>
            <person name="Kyrpides N."/>
            <person name="Ivanova N."/>
            <person name="Pagani I."/>
            <person name="Stepanauskas R."/>
            <person name="Masland D."/>
            <person name="Poulton N."/>
            <person name="Emerson D."/>
            <person name="Fleming E."/>
            <person name="Woyke T."/>
        </authorList>
    </citation>
    <scope>NUCLEOTIDE SEQUENCE [LARGE SCALE GENOMIC DNA]</scope>
    <source>
        <strain evidence="3 4">L12</strain>
    </source>
</reference>
<protein>
    <submittedName>
        <fullName evidence="3">Guanyl-specific ribonuclease Sa</fullName>
    </submittedName>
</protein>
<dbReference type="EMBL" id="JH660668">
    <property type="protein sequence ID" value="EIM31748.1"/>
    <property type="molecule type" value="Genomic_DNA"/>
</dbReference>
<name>I4Z6A6_9BURK</name>
<dbReference type="AlphaFoldDB" id="I4Z6A6"/>
<dbReference type="SUPFAM" id="SSF53933">
    <property type="entry name" value="Microbial ribonucleases"/>
    <property type="match status" value="1"/>
</dbReference>